<comment type="similarity">
    <text evidence="1">Belongs to the GerABKA family.</text>
</comment>
<dbReference type="EMBL" id="JACJVO010000021">
    <property type="protein sequence ID" value="MBB6732762.1"/>
    <property type="molecule type" value="Genomic_DNA"/>
</dbReference>
<reference evidence="4 5" key="1">
    <citation type="submission" date="2020-08" db="EMBL/GenBank/DDBJ databases">
        <title>Cohnella phylogeny.</title>
        <authorList>
            <person name="Dunlap C."/>
        </authorList>
    </citation>
    <scope>NUCLEOTIDE SEQUENCE [LARGE SCALE GENOMIC DNA]</scope>
    <source>
        <strain evidence="4 5">CBP 2801</strain>
    </source>
</reference>
<feature type="transmembrane region" description="Helical" evidence="3">
    <location>
        <begin position="267"/>
        <end position="288"/>
    </location>
</feature>
<evidence type="ECO:0000313" key="5">
    <source>
        <dbReference type="Proteomes" id="UP000564644"/>
    </source>
</evidence>
<evidence type="ECO:0000256" key="1">
    <source>
        <dbReference type="ARBA" id="ARBA00005278"/>
    </source>
</evidence>
<sequence>MADAEVQECPLPNGRSLTIVYVITLIDSERLNEAVLEPLSTIGSEREDTNGQEPGSWVRSVSVTLSPFTLQSEANGRLMQGSVLIYDGETGIWRSCKLENPLGRAIESSETETILLGPKDSFSEQIDENMTLIRRRLPVMKLKAEKFLVGTLSRTTVVLMYLEGITNPDLVNVAKAKLSKIDYDMFLDSSHVAAFMEDHNASLFPQFMQSDRPDSCVNSLNMGKLVILVDNTPFALIAPITFFNLFQSPEDYINRWIVASSLRCLRYFSYFLSFTLIPLYVALCTYHYQMIPLQILYVLLESRSRLPLSPFWEAMAMLMTLEIIKEASLRMPSKTSQTLGVIGGIVIGQASVEAGFASKVLIVLAGISAIASFLSPNYVLSKSSLIVHMTFLMLASWLGVPGMVLGMVALLAHLNGLTSLNRPYLAPVAPFLGKDWIDLFIRGPLKAMRQRPSYLLPLYKWRYSQRRKPS</sequence>
<feature type="transmembrane region" description="Helical" evidence="3">
    <location>
        <begin position="391"/>
        <end position="412"/>
    </location>
</feature>
<comment type="caution">
    <text evidence="4">The sequence shown here is derived from an EMBL/GenBank/DDBJ whole genome shotgun (WGS) entry which is preliminary data.</text>
</comment>
<gene>
    <name evidence="4" type="ORF">H7C18_17740</name>
</gene>
<dbReference type="PANTHER" id="PTHR22550">
    <property type="entry name" value="SPORE GERMINATION PROTEIN"/>
    <property type="match status" value="1"/>
</dbReference>
<dbReference type="Pfam" id="PF03323">
    <property type="entry name" value="GerA"/>
    <property type="match status" value="1"/>
</dbReference>
<name>A0A7X0SMM4_9BACL</name>
<dbReference type="PIRSF" id="PIRSF005690">
    <property type="entry name" value="GerBA"/>
    <property type="match status" value="1"/>
</dbReference>
<keyword evidence="2 3" id="KW-0472">Membrane</keyword>
<organism evidence="4 5">
    <name type="scientific">Cohnella zeiphila</name>
    <dbReference type="NCBI Taxonomy" id="2761120"/>
    <lineage>
        <taxon>Bacteria</taxon>
        <taxon>Bacillati</taxon>
        <taxon>Bacillota</taxon>
        <taxon>Bacilli</taxon>
        <taxon>Bacillales</taxon>
        <taxon>Paenibacillaceae</taxon>
        <taxon>Cohnella</taxon>
    </lineage>
</organism>
<evidence type="ECO:0000256" key="3">
    <source>
        <dbReference type="SAM" id="Phobius"/>
    </source>
</evidence>
<keyword evidence="3" id="KW-0812">Transmembrane</keyword>
<dbReference type="InterPro" id="IPR050768">
    <property type="entry name" value="UPF0353/GerABKA_families"/>
</dbReference>
<dbReference type="PANTHER" id="PTHR22550:SF5">
    <property type="entry name" value="LEUCINE ZIPPER PROTEIN 4"/>
    <property type="match status" value="1"/>
</dbReference>
<accession>A0A7X0SMM4</accession>
<dbReference type="GO" id="GO:0009847">
    <property type="term" value="P:spore germination"/>
    <property type="evidence" value="ECO:0007669"/>
    <property type="project" value="InterPro"/>
</dbReference>
<evidence type="ECO:0000256" key="2">
    <source>
        <dbReference type="ARBA" id="ARBA00023136"/>
    </source>
</evidence>
<keyword evidence="5" id="KW-1185">Reference proteome</keyword>
<protein>
    <submittedName>
        <fullName evidence="4">Spore germination protein</fullName>
    </submittedName>
</protein>
<keyword evidence="3" id="KW-1133">Transmembrane helix</keyword>
<proteinExistence type="inferred from homology"/>
<dbReference type="Proteomes" id="UP000564644">
    <property type="component" value="Unassembled WGS sequence"/>
</dbReference>
<dbReference type="AlphaFoldDB" id="A0A7X0SMM4"/>
<dbReference type="InterPro" id="IPR004995">
    <property type="entry name" value="Spore_Ger"/>
</dbReference>
<feature type="transmembrane region" description="Helical" evidence="3">
    <location>
        <begin position="225"/>
        <end position="246"/>
    </location>
</feature>
<dbReference type="GO" id="GO:0016020">
    <property type="term" value="C:membrane"/>
    <property type="evidence" value="ECO:0007669"/>
    <property type="project" value="InterPro"/>
</dbReference>
<feature type="transmembrane region" description="Helical" evidence="3">
    <location>
        <begin position="360"/>
        <end position="379"/>
    </location>
</feature>
<evidence type="ECO:0000313" key="4">
    <source>
        <dbReference type="EMBL" id="MBB6732762.1"/>
    </source>
</evidence>